<organism evidence="1 2">
    <name type="scientific">Deinococcus oregonensis</name>
    <dbReference type="NCBI Taxonomy" id="1805970"/>
    <lineage>
        <taxon>Bacteria</taxon>
        <taxon>Thermotogati</taxon>
        <taxon>Deinococcota</taxon>
        <taxon>Deinococci</taxon>
        <taxon>Deinococcales</taxon>
        <taxon>Deinococcaceae</taxon>
        <taxon>Deinococcus</taxon>
    </lineage>
</organism>
<reference evidence="1 2" key="1">
    <citation type="submission" date="2024-09" db="EMBL/GenBank/DDBJ databases">
        <authorList>
            <person name="Sun Q."/>
            <person name="Mori K."/>
        </authorList>
    </citation>
    <scope>NUCLEOTIDE SEQUENCE [LARGE SCALE GENOMIC DNA]</scope>
    <source>
        <strain evidence="1 2">JCM 13503</strain>
    </source>
</reference>
<gene>
    <name evidence="1" type="ORF">ACFFLM_16025</name>
</gene>
<evidence type="ECO:0000313" key="2">
    <source>
        <dbReference type="Proteomes" id="UP001589733"/>
    </source>
</evidence>
<dbReference type="SUPFAM" id="SSF63829">
    <property type="entry name" value="Calcium-dependent phosphotriesterase"/>
    <property type="match status" value="1"/>
</dbReference>
<accession>A0ABV6B1A2</accession>
<dbReference type="RefSeq" id="WP_380012386.1">
    <property type="nucleotide sequence ID" value="NZ_JBHLYR010000051.1"/>
</dbReference>
<name>A0ABV6B1A2_9DEIO</name>
<evidence type="ECO:0008006" key="3">
    <source>
        <dbReference type="Google" id="ProtNLM"/>
    </source>
</evidence>
<evidence type="ECO:0000313" key="1">
    <source>
        <dbReference type="EMBL" id="MFB9993475.1"/>
    </source>
</evidence>
<comment type="caution">
    <text evidence="1">The sequence shown here is derived from an EMBL/GenBank/DDBJ whole genome shotgun (WGS) entry which is preliminary data.</text>
</comment>
<dbReference type="Proteomes" id="UP001589733">
    <property type="component" value="Unassembled WGS sequence"/>
</dbReference>
<dbReference type="EMBL" id="JBHLYR010000051">
    <property type="protein sequence ID" value="MFB9993475.1"/>
    <property type="molecule type" value="Genomic_DNA"/>
</dbReference>
<protein>
    <recommendedName>
        <fullName evidence="3">WD40 repeat domain-containing protein</fullName>
    </recommendedName>
</protein>
<sequence length="343" mass="35226">MLLPLLLAACTGTEEGSPSLRLAVLTDGGATLRTVTTGGISGQPAPSEVTVPVTGGVSLDTLPGGTRTALTLAGGIESRDVNLAAPQAFAALPFSPICLTNTATSAARDRLLTLSACPNAAQQLALYRSDGTLIWTATLPTFTPPIPGPDTPPIRLAVSGDTGVITRPALGGGSEILRAAPATTGDPVATVTTPLPSPSIRDLAPYGSSILAATDTGVQTLGPTGLPDATQTVAAFGSQRVDRLWTNATGNRSLLAAWRDNTVSGASSEPLRLWDGVRTNAAIVAYIDRLRDVTLAPDGNLYALTSSLLTRYDTVFGLQQGNWQPVALLSGLNEARAVTWLVP</sequence>
<keyword evidence="2" id="KW-1185">Reference proteome</keyword>
<proteinExistence type="predicted"/>